<proteinExistence type="predicted"/>
<dbReference type="InterPro" id="IPR005906">
    <property type="entry name" value="LysW"/>
</dbReference>
<accession>A0A372IPG1</accession>
<organism evidence="2 3">
    <name type="scientific">Paracidobacterium acidisoli</name>
    <dbReference type="NCBI Taxonomy" id="2303751"/>
    <lineage>
        <taxon>Bacteria</taxon>
        <taxon>Pseudomonadati</taxon>
        <taxon>Acidobacteriota</taxon>
        <taxon>Terriglobia</taxon>
        <taxon>Terriglobales</taxon>
        <taxon>Acidobacteriaceae</taxon>
        <taxon>Paracidobacterium</taxon>
    </lineage>
</organism>
<feature type="region of interest" description="Disordered" evidence="1">
    <location>
        <begin position="44"/>
        <end position="64"/>
    </location>
</feature>
<dbReference type="RefSeq" id="WP_117298964.1">
    <property type="nucleotide sequence ID" value="NZ_QVQT02000003.1"/>
</dbReference>
<feature type="compositionally biased region" description="Acidic residues" evidence="1">
    <location>
        <begin position="49"/>
        <end position="64"/>
    </location>
</feature>
<evidence type="ECO:0008006" key="4">
    <source>
        <dbReference type="Google" id="ProtNLM"/>
    </source>
</evidence>
<dbReference type="Pfam" id="PF21344">
    <property type="entry name" value="Zn_ribbon_LysW"/>
    <property type="match status" value="1"/>
</dbReference>
<comment type="caution">
    <text evidence="2">The sequence shown here is derived from an EMBL/GenBank/DDBJ whole genome shotgun (WGS) entry which is preliminary data.</text>
</comment>
<dbReference type="EMBL" id="QVQT01000003">
    <property type="protein sequence ID" value="RFU16795.1"/>
    <property type="molecule type" value="Genomic_DNA"/>
</dbReference>
<keyword evidence="3" id="KW-1185">Reference proteome</keyword>
<name>A0A372IPG1_9BACT</name>
<gene>
    <name evidence="2" type="ORF">D0Y96_08590</name>
</gene>
<protein>
    <recommendedName>
        <fullName evidence="4">Lysine biosynthesis protein LysW</fullName>
    </recommendedName>
</protein>
<evidence type="ECO:0000313" key="2">
    <source>
        <dbReference type="EMBL" id="RFU16795.1"/>
    </source>
</evidence>
<evidence type="ECO:0000256" key="1">
    <source>
        <dbReference type="SAM" id="MobiDB-lite"/>
    </source>
</evidence>
<evidence type="ECO:0000313" key="3">
    <source>
        <dbReference type="Proteomes" id="UP000264702"/>
    </source>
</evidence>
<dbReference type="Gene3D" id="2.20.28.160">
    <property type="match status" value="1"/>
</dbReference>
<sequence length="64" mass="7108">MPICPECESALDFEEDEVEEGDVIACDECGTEYEVVATDPLELSKVEEGYEDDEDEEAAGEEEE</sequence>
<dbReference type="Proteomes" id="UP000264702">
    <property type="component" value="Unassembled WGS sequence"/>
</dbReference>
<reference evidence="2 3" key="1">
    <citation type="submission" date="2018-08" db="EMBL/GenBank/DDBJ databases">
        <title>Acidipila sp. 4G-K13, an acidobacterium isolated from forest soil.</title>
        <authorList>
            <person name="Gao Z.-H."/>
            <person name="Qiu L.-H."/>
        </authorList>
    </citation>
    <scope>NUCLEOTIDE SEQUENCE [LARGE SCALE GENOMIC DNA]</scope>
    <source>
        <strain evidence="2 3">4G-K13</strain>
    </source>
</reference>
<dbReference type="AlphaFoldDB" id="A0A372IPG1"/>